<dbReference type="InterPro" id="IPR011701">
    <property type="entry name" value="MFS"/>
</dbReference>
<dbReference type="AlphaFoldDB" id="A0A1H6EU52"/>
<dbReference type="EMBL" id="FNVT01000020">
    <property type="protein sequence ID" value="SEH01388.1"/>
    <property type="molecule type" value="Genomic_DNA"/>
</dbReference>
<dbReference type="PANTHER" id="PTHR42718:SF39">
    <property type="entry name" value="ACTINORHODIN TRANSPORTER-RELATED"/>
    <property type="match status" value="1"/>
</dbReference>
<organism evidence="7 8">
    <name type="scientific">Nonomuraea solani</name>
    <dbReference type="NCBI Taxonomy" id="1144553"/>
    <lineage>
        <taxon>Bacteria</taxon>
        <taxon>Bacillati</taxon>
        <taxon>Actinomycetota</taxon>
        <taxon>Actinomycetes</taxon>
        <taxon>Streptosporangiales</taxon>
        <taxon>Streptosporangiaceae</taxon>
        <taxon>Nonomuraea</taxon>
    </lineage>
</organism>
<evidence type="ECO:0000259" key="6">
    <source>
        <dbReference type="PROSITE" id="PS50850"/>
    </source>
</evidence>
<dbReference type="CDD" id="cd17321">
    <property type="entry name" value="MFS_MMR_MDR_like"/>
    <property type="match status" value="1"/>
</dbReference>
<evidence type="ECO:0000313" key="7">
    <source>
        <dbReference type="EMBL" id="SEH01388.1"/>
    </source>
</evidence>
<dbReference type="GO" id="GO:0005886">
    <property type="term" value="C:plasma membrane"/>
    <property type="evidence" value="ECO:0007669"/>
    <property type="project" value="UniProtKB-SubCell"/>
</dbReference>
<evidence type="ECO:0000256" key="2">
    <source>
        <dbReference type="ARBA" id="ARBA00022692"/>
    </source>
</evidence>
<feature type="transmembrane region" description="Helical" evidence="5">
    <location>
        <begin position="232"/>
        <end position="253"/>
    </location>
</feature>
<gene>
    <name evidence="7" type="ORF">SAMN05444920_12092</name>
</gene>
<comment type="subcellular location">
    <subcellularLocation>
        <location evidence="1">Cell membrane</location>
        <topology evidence="1">Multi-pass membrane protein</topology>
    </subcellularLocation>
</comment>
<feature type="transmembrane region" description="Helical" evidence="5">
    <location>
        <begin position="273"/>
        <end position="297"/>
    </location>
</feature>
<name>A0A1H6EU52_9ACTN</name>
<dbReference type="Proteomes" id="UP000236732">
    <property type="component" value="Unassembled WGS sequence"/>
</dbReference>
<sequence>MLIRASPETTTGGRWAVLAVVLAAAVLDLLDATITNLAAPAITADLGGGQALVQWLGAGYALALGVLLVTGGRLGDRYGRRRVFLTGLTGFTLASIACGLAGDPGTLIAARIVQGAFGALMIPQGYGILAATFPRDQLGKAYSLFAPALGASSVAGPVLGGFLIQADLLGLGWRAMFLINIVLGGGALLAAVRLLPADDGDRNTAVDAPGAALLGVALLGLLYGLIDGSAGGWSARPFLCLAGGLAFAGLFCLRQRTARNPLIEPSLLRHRGFTAGLVLGVVFFAAVSGLLYVLALFLQTGLGYSPLRAALHLTPVALGIVVASVACHRLVTRLGRVLIAIGLGVTLLGALWLLAVVPGGAWALVPPVFVVGLGLGTCFGTVFDVTMGDLERHQAGSAGGVLSATQQLANAAGAAAVTTVYFHAATQDLAVTHSLLVVIAATLTCCGLVWLLPRRPQNHH</sequence>
<evidence type="ECO:0000256" key="3">
    <source>
        <dbReference type="ARBA" id="ARBA00022989"/>
    </source>
</evidence>
<protein>
    <submittedName>
        <fullName evidence="7">Drug resistance transporter, EmrB/QacA subfamily</fullName>
    </submittedName>
</protein>
<dbReference type="Pfam" id="PF07690">
    <property type="entry name" value="MFS_1"/>
    <property type="match status" value="1"/>
</dbReference>
<feature type="transmembrane region" description="Helical" evidence="5">
    <location>
        <begin position="141"/>
        <end position="164"/>
    </location>
</feature>
<feature type="transmembrane region" description="Helical" evidence="5">
    <location>
        <begin position="176"/>
        <end position="196"/>
    </location>
</feature>
<dbReference type="Gene3D" id="1.20.1250.20">
    <property type="entry name" value="MFS general substrate transporter like domains"/>
    <property type="match status" value="1"/>
</dbReference>
<feature type="transmembrane region" description="Helical" evidence="5">
    <location>
        <begin position="208"/>
        <end position="226"/>
    </location>
</feature>
<dbReference type="SUPFAM" id="SSF103473">
    <property type="entry name" value="MFS general substrate transporter"/>
    <property type="match status" value="1"/>
</dbReference>
<dbReference type="InterPro" id="IPR020846">
    <property type="entry name" value="MFS_dom"/>
</dbReference>
<feature type="transmembrane region" description="Helical" evidence="5">
    <location>
        <begin position="108"/>
        <end position="129"/>
    </location>
</feature>
<feature type="transmembrane region" description="Helical" evidence="5">
    <location>
        <begin position="309"/>
        <end position="327"/>
    </location>
</feature>
<keyword evidence="2 5" id="KW-0812">Transmembrane</keyword>
<evidence type="ECO:0000256" key="4">
    <source>
        <dbReference type="ARBA" id="ARBA00023136"/>
    </source>
</evidence>
<dbReference type="InterPro" id="IPR036259">
    <property type="entry name" value="MFS_trans_sf"/>
</dbReference>
<evidence type="ECO:0000256" key="5">
    <source>
        <dbReference type="SAM" id="Phobius"/>
    </source>
</evidence>
<keyword evidence="8" id="KW-1185">Reference proteome</keyword>
<evidence type="ECO:0000256" key="1">
    <source>
        <dbReference type="ARBA" id="ARBA00004651"/>
    </source>
</evidence>
<keyword evidence="4 5" id="KW-0472">Membrane</keyword>
<dbReference type="GO" id="GO:0022857">
    <property type="term" value="F:transmembrane transporter activity"/>
    <property type="evidence" value="ECO:0007669"/>
    <property type="project" value="InterPro"/>
</dbReference>
<accession>A0A1H6EU52</accession>
<keyword evidence="3 5" id="KW-1133">Transmembrane helix</keyword>
<evidence type="ECO:0000313" key="8">
    <source>
        <dbReference type="Proteomes" id="UP000236732"/>
    </source>
</evidence>
<feature type="transmembrane region" description="Helical" evidence="5">
    <location>
        <begin position="334"/>
        <end position="355"/>
    </location>
</feature>
<feature type="transmembrane region" description="Helical" evidence="5">
    <location>
        <begin position="52"/>
        <end position="71"/>
    </location>
</feature>
<feature type="transmembrane region" description="Helical" evidence="5">
    <location>
        <begin position="12"/>
        <end position="32"/>
    </location>
</feature>
<feature type="transmembrane region" description="Helical" evidence="5">
    <location>
        <begin position="430"/>
        <end position="452"/>
    </location>
</feature>
<feature type="transmembrane region" description="Helical" evidence="5">
    <location>
        <begin position="361"/>
        <end position="387"/>
    </location>
</feature>
<dbReference type="PANTHER" id="PTHR42718">
    <property type="entry name" value="MAJOR FACILITATOR SUPERFAMILY MULTIDRUG TRANSPORTER MFSC"/>
    <property type="match status" value="1"/>
</dbReference>
<reference evidence="7 8" key="1">
    <citation type="submission" date="2016-10" db="EMBL/GenBank/DDBJ databases">
        <authorList>
            <person name="de Groot N.N."/>
        </authorList>
    </citation>
    <scope>NUCLEOTIDE SEQUENCE [LARGE SCALE GENOMIC DNA]</scope>
    <source>
        <strain evidence="7 8">CGMCC 4.7037</strain>
    </source>
</reference>
<proteinExistence type="predicted"/>
<feature type="transmembrane region" description="Helical" evidence="5">
    <location>
        <begin position="83"/>
        <end position="102"/>
    </location>
</feature>
<dbReference type="Gene3D" id="1.20.1720.10">
    <property type="entry name" value="Multidrug resistance protein D"/>
    <property type="match status" value="1"/>
</dbReference>
<feature type="domain" description="Major facilitator superfamily (MFS) profile" evidence="6">
    <location>
        <begin position="17"/>
        <end position="457"/>
    </location>
</feature>
<dbReference type="PROSITE" id="PS50850">
    <property type="entry name" value="MFS"/>
    <property type="match status" value="1"/>
</dbReference>